<feature type="binding site" evidence="7">
    <location>
        <position position="32"/>
    </location>
    <ligand>
        <name>substrate</name>
    </ligand>
</feature>
<accession>A0A5S5DSJ5</accession>
<dbReference type="Gene3D" id="3.40.50.300">
    <property type="entry name" value="P-loop containing nucleotide triphosphate hydrolases"/>
    <property type="match status" value="1"/>
</dbReference>
<comment type="subunit">
    <text evidence="7">Monomer.</text>
</comment>
<dbReference type="UniPathway" id="UPA00053">
    <property type="reaction ID" value="UER00088"/>
</dbReference>
<dbReference type="EMBL" id="VNIA01000002">
    <property type="protein sequence ID" value="TYP98861.1"/>
    <property type="molecule type" value="Genomic_DNA"/>
</dbReference>
<dbReference type="InterPro" id="IPR031322">
    <property type="entry name" value="Shikimate/glucono_kinase"/>
</dbReference>
<comment type="subcellular location">
    <subcellularLocation>
        <location evidence="7">Cytoplasm</location>
    </subcellularLocation>
</comment>
<keyword evidence="1 7" id="KW-0028">Amino-acid biosynthesis</keyword>
<comment type="caution">
    <text evidence="7">Lacks conserved residue(s) required for the propagation of feature annotation.</text>
</comment>
<dbReference type="GO" id="GO:0009423">
    <property type="term" value="P:chorismate biosynthetic process"/>
    <property type="evidence" value="ECO:0007669"/>
    <property type="project" value="UniProtKB-UniRule"/>
</dbReference>
<dbReference type="AlphaFoldDB" id="A0A5S5DSJ5"/>
<dbReference type="GO" id="GO:0005829">
    <property type="term" value="C:cytosol"/>
    <property type="evidence" value="ECO:0007669"/>
    <property type="project" value="TreeGrafter"/>
</dbReference>
<comment type="pathway">
    <text evidence="7">Metabolic intermediate biosynthesis; chorismate biosynthesis; chorismate from D-erythrose 4-phosphate and phosphoenolpyruvate: step 5/7.</text>
</comment>
<dbReference type="Pfam" id="PF01202">
    <property type="entry name" value="SKI"/>
    <property type="match status" value="1"/>
</dbReference>
<dbReference type="PRINTS" id="PR01100">
    <property type="entry name" value="SHIKIMTKNASE"/>
</dbReference>
<feature type="binding site" evidence="7">
    <location>
        <begin position="10"/>
        <end position="15"/>
    </location>
    <ligand>
        <name>ATP</name>
        <dbReference type="ChEBI" id="CHEBI:30616"/>
    </ligand>
</feature>
<keyword evidence="5 7" id="KW-0067">ATP-binding</keyword>
<feature type="binding site" evidence="7">
    <location>
        <position position="79"/>
    </location>
    <ligand>
        <name>substrate</name>
    </ligand>
</feature>
<keyword evidence="6 7" id="KW-0057">Aromatic amino acid biosynthesis</keyword>
<dbReference type="PANTHER" id="PTHR21087:SF16">
    <property type="entry name" value="SHIKIMATE KINASE 1, CHLOROPLASTIC"/>
    <property type="match status" value="1"/>
</dbReference>
<organism evidence="8 9">
    <name type="scientific">Tenacibaculum adriaticum</name>
    <dbReference type="NCBI Taxonomy" id="413713"/>
    <lineage>
        <taxon>Bacteria</taxon>
        <taxon>Pseudomonadati</taxon>
        <taxon>Bacteroidota</taxon>
        <taxon>Flavobacteriia</taxon>
        <taxon>Flavobacteriales</taxon>
        <taxon>Flavobacteriaceae</taxon>
        <taxon>Tenacibaculum</taxon>
    </lineage>
</organism>
<dbReference type="GO" id="GO:0000287">
    <property type="term" value="F:magnesium ion binding"/>
    <property type="evidence" value="ECO:0007669"/>
    <property type="project" value="UniProtKB-UniRule"/>
</dbReference>
<evidence type="ECO:0000256" key="7">
    <source>
        <dbReference type="HAMAP-Rule" id="MF_00109"/>
    </source>
</evidence>
<dbReference type="GO" id="GO:0008652">
    <property type="term" value="P:amino acid biosynthetic process"/>
    <property type="evidence" value="ECO:0007669"/>
    <property type="project" value="UniProtKB-KW"/>
</dbReference>
<dbReference type="OrthoDB" id="9800332at2"/>
<comment type="caution">
    <text evidence="8">The sequence shown here is derived from an EMBL/GenBank/DDBJ whole genome shotgun (WGS) entry which is preliminary data.</text>
</comment>
<keyword evidence="4 7" id="KW-0418">Kinase</keyword>
<evidence type="ECO:0000313" key="8">
    <source>
        <dbReference type="EMBL" id="TYP98861.1"/>
    </source>
</evidence>
<dbReference type="Proteomes" id="UP000323136">
    <property type="component" value="Unassembled WGS sequence"/>
</dbReference>
<dbReference type="InterPro" id="IPR027417">
    <property type="entry name" value="P-loop_NTPase"/>
</dbReference>
<comment type="function">
    <text evidence="7">Catalyzes the specific phosphorylation of the 3-hydroxyl group of shikimic acid using ATP as a cosubstrate.</text>
</comment>
<sequence>MKVILLGYMASGKSTIGKRLASRNYVPFIDLDSYIEEQENKTISEIFKDEGEIYFRLQEHKYLKELLENEEDFVLSLGGGTPCYAGNMDLIKTSKDAKSIYLKADIITLIDRLVNQKEKRPLVANLSEEEMKEFIAKHLFERSYFYEQADYTVRIDDKDIKETVTEIRILLH</sequence>
<dbReference type="SUPFAM" id="SSF52540">
    <property type="entry name" value="P-loop containing nucleoside triphosphate hydrolases"/>
    <property type="match status" value="1"/>
</dbReference>
<gene>
    <name evidence="7" type="primary">aroK</name>
    <name evidence="8" type="ORF">C7447_102179</name>
</gene>
<feature type="binding site" evidence="7">
    <location>
        <position position="56"/>
    </location>
    <ligand>
        <name>substrate</name>
    </ligand>
</feature>
<comment type="similarity">
    <text evidence="7">Belongs to the shikimate kinase family.</text>
</comment>
<keyword evidence="9" id="KW-1185">Reference proteome</keyword>
<keyword evidence="3 7" id="KW-0547">Nucleotide-binding</keyword>
<dbReference type="GO" id="GO:0005524">
    <property type="term" value="F:ATP binding"/>
    <property type="evidence" value="ECO:0007669"/>
    <property type="project" value="UniProtKB-UniRule"/>
</dbReference>
<evidence type="ECO:0000313" key="9">
    <source>
        <dbReference type="Proteomes" id="UP000323136"/>
    </source>
</evidence>
<feature type="binding site" evidence="7">
    <location>
        <position position="142"/>
    </location>
    <ligand>
        <name>substrate</name>
    </ligand>
</feature>
<keyword evidence="7" id="KW-0963">Cytoplasm</keyword>
<dbReference type="RefSeq" id="WP_148869665.1">
    <property type="nucleotide sequence ID" value="NZ_VNIA01000002.1"/>
</dbReference>
<dbReference type="GO" id="GO:0004765">
    <property type="term" value="F:shikimate kinase activity"/>
    <property type="evidence" value="ECO:0007669"/>
    <property type="project" value="UniProtKB-UniRule"/>
</dbReference>
<comment type="catalytic activity">
    <reaction evidence="7">
        <text>shikimate + ATP = 3-phosphoshikimate + ADP + H(+)</text>
        <dbReference type="Rhea" id="RHEA:13121"/>
        <dbReference type="ChEBI" id="CHEBI:15378"/>
        <dbReference type="ChEBI" id="CHEBI:30616"/>
        <dbReference type="ChEBI" id="CHEBI:36208"/>
        <dbReference type="ChEBI" id="CHEBI:145989"/>
        <dbReference type="ChEBI" id="CHEBI:456216"/>
        <dbReference type="EC" id="2.7.1.71"/>
    </reaction>
</comment>
<dbReference type="CDD" id="cd00464">
    <property type="entry name" value="SK"/>
    <property type="match status" value="1"/>
</dbReference>
<name>A0A5S5DSJ5_9FLAO</name>
<feature type="binding site" evidence="7">
    <location>
        <position position="120"/>
    </location>
    <ligand>
        <name>ATP</name>
        <dbReference type="ChEBI" id="CHEBI:30616"/>
    </ligand>
</feature>
<reference evidence="8 9" key="1">
    <citation type="submission" date="2019-07" db="EMBL/GenBank/DDBJ databases">
        <title>Genomic Encyclopedia of Type Strains, Phase IV (KMG-IV): sequencing the most valuable type-strain genomes for metagenomic binning, comparative biology and taxonomic classification.</title>
        <authorList>
            <person name="Goeker M."/>
        </authorList>
    </citation>
    <scope>NUCLEOTIDE SEQUENCE [LARGE SCALE GENOMIC DNA]</scope>
    <source>
        <strain evidence="8 9">DSM 18961</strain>
    </source>
</reference>
<evidence type="ECO:0000256" key="3">
    <source>
        <dbReference type="ARBA" id="ARBA00022741"/>
    </source>
</evidence>
<dbReference type="PANTHER" id="PTHR21087">
    <property type="entry name" value="SHIKIMATE KINASE"/>
    <property type="match status" value="1"/>
</dbReference>
<keyword evidence="7" id="KW-0479">Metal-binding</keyword>
<evidence type="ECO:0000256" key="2">
    <source>
        <dbReference type="ARBA" id="ARBA00022679"/>
    </source>
</evidence>
<keyword evidence="7" id="KW-0460">Magnesium</keyword>
<evidence type="ECO:0000256" key="6">
    <source>
        <dbReference type="ARBA" id="ARBA00023141"/>
    </source>
</evidence>
<dbReference type="HAMAP" id="MF_00109">
    <property type="entry name" value="Shikimate_kinase"/>
    <property type="match status" value="1"/>
</dbReference>
<protein>
    <recommendedName>
        <fullName evidence="7">Shikimate kinase</fullName>
        <shortName evidence="7">SK</shortName>
        <ecNumber evidence="7">2.7.1.71</ecNumber>
    </recommendedName>
</protein>
<proteinExistence type="inferred from homology"/>
<feature type="binding site" evidence="7">
    <location>
        <position position="14"/>
    </location>
    <ligand>
        <name>Mg(2+)</name>
        <dbReference type="ChEBI" id="CHEBI:18420"/>
    </ligand>
</feature>
<dbReference type="EC" id="2.7.1.71" evidence="7"/>
<comment type="cofactor">
    <cofactor evidence="7">
        <name>Mg(2+)</name>
        <dbReference type="ChEBI" id="CHEBI:18420"/>
    </cofactor>
    <text evidence="7">Binds 1 Mg(2+) ion per subunit.</text>
</comment>
<dbReference type="GO" id="GO:0009073">
    <property type="term" value="P:aromatic amino acid family biosynthetic process"/>
    <property type="evidence" value="ECO:0007669"/>
    <property type="project" value="UniProtKB-KW"/>
</dbReference>
<evidence type="ECO:0000256" key="1">
    <source>
        <dbReference type="ARBA" id="ARBA00022605"/>
    </source>
</evidence>
<evidence type="ECO:0000256" key="4">
    <source>
        <dbReference type="ARBA" id="ARBA00022777"/>
    </source>
</evidence>
<evidence type="ECO:0000256" key="5">
    <source>
        <dbReference type="ARBA" id="ARBA00022840"/>
    </source>
</evidence>
<dbReference type="InterPro" id="IPR000623">
    <property type="entry name" value="Shikimate_kinase/TSH1"/>
</dbReference>
<keyword evidence="2 7" id="KW-0808">Transferase</keyword>